<protein>
    <submittedName>
        <fullName evidence="1">Uncharacterized protein</fullName>
    </submittedName>
</protein>
<organism evidence="1 2">
    <name type="scientific">uncultured phage cr53_1</name>
    <dbReference type="NCBI Taxonomy" id="2772080"/>
    <lineage>
        <taxon>Viruses</taxon>
        <taxon>Duplodnaviria</taxon>
        <taxon>Heunggongvirae</taxon>
        <taxon>Uroviricota</taxon>
        <taxon>Caudoviricetes</taxon>
        <taxon>Crassvirales</taxon>
        <taxon>Suoliviridae</taxon>
        <taxon>Loutivirinae</taxon>
        <taxon>Blohavirus</taxon>
        <taxon>Blohavirus americanus</taxon>
    </lineage>
</organism>
<evidence type="ECO:0000313" key="1">
    <source>
        <dbReference type="EMBL" id="QOR56738.1"/>
    </source>
</evidence>
<proteinExistence type="predicted"/>
<keyword evidence="2" id="KW-1185">Reference proteome</keyword>
<dbReference type="RefSeq" id="YP_010112190.1">
    <property type="nucleotide sequence ID" value="NC_055889.1"/>
</dbReference>
<evidence type="ECO:0000313" key="2">
    <source>
        <dbReference type="Proteomes" id="UP000593713"/>
    </source>
</evidence>
<dbReference type="GeneID" id="65130655"/>
<reference evidence="1 2" key="1">
    <citation type="submission" date="2020-07" db="EMBL/GenBank/DDBJ databases">
        <title>Taxonomic proposal: Crassvirales, a new order of highly abundant and diverse bacterial viruses.</title>
        <authorList>
            <person name="Shkoporov A.N."/>
            <person name="Stockdale S.R."/>
            <person name="Guerin E."/>
            <person name="Ross R.P."/>
            <person name="Hill C."/>
        </authorList>
    </citation>
    <scope>NUCLEOTIDE SEQUENCE [LARGE SCALE GENOMIC DNA]</scope>
</reference>
<name>A0A7M1RR17_9CAUD</name>
<accession>A0A7M1RR17</accession>
<dbReference type="Proteomes" id="UP000593713">
    <property type="component" value="Segment"/>
</dbReference>
<sequence>MTNKDSHIIFKVVLDKNAEGIAYGGCPAFLDEEVDLFLNQALLEILSNKITGNNALRIGLEGSVSNLSEIEKLIATDVNLHAVHTDYNEYALEDVHDEDNRMTILSVLLKYGQFLTNCVLTSHELVKPFKLTYNNIPWVENPVATLENDKLLVYVDPVLMQDPMYAPRVEDNTEFYRVDLTYVKKPTKFDYTKPEQELDFPEDVMYEIINRAVVIALENIESQRQSSKFLLNQVSE</sequence>
<dbReference type="EMBL" id="MT774396">
    <property type="protein sequence ID" value="QOR56738.1"/>
    <property type="molecule type" value="Genomic_DNA"/>
</dbReference>
<dbReference type="KEGG" id="vg:65130655"/>